<feature type="compositionally biased region" description="Low complexity" evidence="1">
    <location>
        <begin position="513"/>
        <end position="529"/>
    </location>
</feature>
<feature type="compositionally biased region" description="Polar residues" evidence="1">
    <location>
        <begin position="126"/>
        <end position="142"/>
    </location>
</feature>
<sequence>MDFSTLVLLSITIAMSGMQSTLVSATPVPQVYYPNRVGYPGPYGPGIGPGIYGNGVGPYGNGIYGRPGIYRREVAPLPSAPGSMTMTAPMISAHPMMPQTGSAASIPGGQPIAGPGQPTAGPPSSKPMNTMIHTTNEPTDPTSKGPAGAQAPSSTTNQGVISQSNSSTPGPPAEAAGKQITRRENPVSPLPAPSPNPMPQSAPPTSSAPLVSPMMMGMSPQPTGQTLTPQNGQSQMMTPGMMPPSQMAAHGPMNGMMPPPAPSSAPGSMTGMMPTPPPPNGPSQIPPMAPGAGKPANVRREVPSASTPANASAPLDLSANFAPAPHATGAQGFPANTPVTSAPGSTLPLPKGPTSLASAPTSLSGPNGPARTVARREMSASAAGNTSTSPGNATPSAPNATPPAVTPGQGYPSSTGQNPGASSAYPATMSQYPGAVLASSPQTTGSSPYGQMKAPSGGYPMMNGGSSPYSSSIYANGPSAAPMGQMAGQSPYGSASMNPNSPGTPVVSIQYLPSAQGSPQAQGASAPSSQVPPPPYAAGQLNSASRSPATPQ</sequence>
<feature type="region of interest" description="Disordered" evidence="1">
    <location>
        <begin position="93"/>
        <end position="233"/>
    </location>
</feature>
<keyword evidence="2" id="KW-0732">Signal</keyword>
<organism evidence="3 4">
    <name type="scientific">Puccinia graminis f. sp. tritici</name>
    <dbReference type="NCBI Taxonomy" id="56615"/>
    <lineage>
        <taxon>Eukaryota</taxon>
        <taxon>Fungi</taxon>
        <taxon>Dikarya</taxon>
        <taxon>Basidiomycota</taxon>
        <taxon>Pucciniomycotina</taxon>
        <taxon>Pucciniomycetes</taxon>
        <taxon>Pucciniales</taxon>
        <taxon>Pucciniaceae</taxon>
        <taxon>Puccinia</taxon>
    </lineage>
</organism>
<dbReference type="AlphaFoldDB" id="A0A5B0LJD5"/>
<evidence type="ECO:0000256" key="2">
    <source>
        <dbReference type="SAM" id="SignalP"/>
    </source>
</evidence>
<dbReference type="Proteomes" id="UP000325313">
    <property type="component" value="Unassembled WGS sequence"/>
</dbReference>
<feature type="compositionally biased region" description="Polar residues" evidence="1">
    <location>
        <begin position="411"/>
        <end position="421"/>
    </location>
</feature>
<name>A0A5B0LJD5_PUCGR</name>
<feature type="compositionally biased region" description="Polar residues" evidence="1">
    <location>
        <begin position="220"/>
        <end position="233"/>
    </location>
</feature>
<evidence type="ECO:0000256" key="1">
    <source>
        <dbReference type="SAM" id="MobiDB-lite"/>
    </source>
</evidence>
<proteinExistence type="predicted"/>
<gene>
    <name evidence="3" type="ORF">PGTUg99_018997</name>
</gene>
<protein>
    <submittedName>
        <fullName evidence="3">Uncharacterized protein</fullName>
    </submittedName>
</protein>
<feature type="compositionally biased region" description="Low complexity" evidence="1">
    <location>
        <begin position="103"/>
        <end position="119"/>
    </location>
</feature>
<reference evidence="3 4" key="1">
    <citation type="submission" date="2019-05" db="EMBL/GenBank/DDBJ databases">
        <title>Emergence of the Ug99 lineage of the wheat stem rust pathogen through somatic hybridization.</title>
        <authorList>
            <person name="Li F."/>
            <person name="Upadhyaya N.M."/>
            <person name="Sperschneider J."/>
            <person name="Matny O."/>
            <person name="Nguyen-Phuc H."/>
            <person name="Mago R."/>
            <person name="Raley C."/>
            <person name="Miller M.E."/>
            <person name="Silverstein K.A.T."/>
            <person name="Henningsen E."/>
            <person name="Hirsch C.D."/>
            <person name="Visser B."/>
            <person name="Pretorius Z.A."/>
            <person name="Steffenson B.J."/>
            <person name="Schwessinger B."/>
            <person name="Dodds P.N."/>
            <person name="Figueroa M."/>
        </authorList>
    </citation>
    <scope>NUCLEOTIDE SEQUENCE [LARGE SCALE GENOMIC DNA]</scope>
    <source>
        <strain evidence="3 4">Ug99</strain>
    </source>
</reference>
<feature type="compositionally biased region" description="Low complexity" evidence="1">
    <location>
        <begin position="264"/>
        <end position="273"/>
    </location>
</feature>
<feature type="compositionally biased region" description="Polar residues" evidence="1">
    <location>
        <begin position="487"/>
        <end position="503"/>
    </location>
</feature>
<dbReference type="EMBL" id="VDEP01000513">
    <property type="protein sequence ID" value="KAA1064359.1"/>
    <property type="molecule type" value="Genomic_DNA"/>
</dbReference>
<feature type="compositionally biased region" description="Polar residues" evidence="1">
    <location>
        <begin position="464"/>
        <end position="474"/>
    </location>
</feature>
<comment type="caution">
    <text evidence="3">The sequence shown here is derived from an EMBL/GenBank/DDBJ whole genome shotgun (WGS) entry which is preliminary data.</text>
</comment>
<feature type="compositionally biased region" description="Polar residues" evidence="1">
    <location>
        <begin position="151"/>
        <end position="168"/>
    </location>
</feature>
<accession>A0A5B0LJD5</accession>
<evidence type="ECO:0000313" key="3">
    <source>
        <dbReference type="EMBL" id="KAA1064359.1"/>
    </source>
</evidence>
<feature type="compositionally biased region" description="Polar residues" evidence="1">
    <location>
        <begin position="355"/>
        <end position="365"/>
    </location>
</feature>
<feature type="compositionally biased region" description="Low complexity" evidence="1">
    <location>
        <begin position="389"/>
        <end position="399"/>
    </location>
</feature>
<feature type="compositionally biased region" description="Polar residues" evidence="1">
    <location>
        <begin position="439"/>
        <end position="449"/>
    </location>
</feature>
<feature type="region of interest" description="Disordered" evidence="1">
    <location>
        <begin position="258"/>
        <end position="552"/>
    </location>
</feature>
<feature type="compositionally biased region" description="Pro residues" evidence="1">
    <location>
        <begin position="274"/>
        <end position="289"/>
    </location>
</feature>
<evidence type="ECO:0000313" key="4">
    <source>
        <dbReference type="Proteomes" id="UP000325313"/>
    </source>
</evidence>
<feature type="compositionally biased region" description="Pro residues" evidence="1">
    <location>
        <begin position="188"/>
        <end position="202"/>
    </location>
</feature>
<feature type="compositionally biased region" description="Low complexity" evidence="1">
    <location>
        <begin position="303"/>
        <end position="314"/>
    </location>
</feature>
<feature type="signal peptide" evidence="2">
    <location>
        <begin position="1"/>
        <end position="25"/>
    </location>
</feature>
<feature type="chain" id="PRO_5023104905" evidence="2">
    <location>
        <begin position="26"/>
        <end position="552"/>
    </location>
</feature>
<feature type="compositionally biased region" description="Polar residues" evidence="1">
    <location>
        <begin position="540"/>
        <end position="552"/>
    </location>
</feature>